<dbReference type="InterPro" id="IPR036188">
    <property type="entry name" value="FAD/NAD-bd_sf"/>
</dbReference>
<dbReference type="RefSeq" id="WP_150213325.1">
    <property type="nucleotide sequence ID" value="NZ_CP029192.1"/>
</dbReference>
<keyword evidence="6" id="KW-0560">Oxidoreductase</keyword>
<dbReference type="Pfam" id="PF21274">
    <property type="entry name" value="Rng_hyd_C"/>
    <property type="match status" value="1"/>
</dbReference>
<dbReference type="Gene3D" id="3.50.50.60">
    <property type="entry name" value="FAD/NAD(P)-binding domain"/>
    <property type="match status" value="2"/>
</dbReference>
<protein>
    <submittedName>
        <fullName evidence="6">Monooxygenase</fullName>
    </submittedName>
</protein>
<keyword evidence="2" id="KW-0285">Flavoprotein</keyword>
<organism evidence="6 7">
    <name type="scientific">Streptomyces venezuelae</name>
    <dbReference type="NCBI Taxonomy" id="54571"/>
    <lineage>
        <taxon>Bacteria</taxon>
        <taxon>Bacillati</taxon>
        <taxon>Actinomycetota</taxon>
        <taxon>Actinomycetes</taxon>
        <taxon>Kitasatosporales</taxon>
        <taxon>Streptomycetaceae</taxon>
        <taxon>Streptomyces</taxon>
    </lineage>
</organism>
<dbReference type="OrthoDB" id="8670884at2"/>
<dbReference type="Proteomes" id="UP000322927">
    <property type="component" value="Chromosome"/>
</dbReference>
<evidence type="ECO:0000256" key="2">
    <source>
        <dbReference type="ARBA" id="ARBA00022630"/>
    </source>
</evidence>
<evidence type="ECO:0000256" key="3">
    <source>
        <dbReference type="ARBA" id="ARBA00022827"/>
    </source>
</evidence>
<keyword evidence="6" id="KW-0503">Monooxygenase</keyword>
<accession>A0A5P2BQT5</accession>
<dbReference type="PANTHER" id="PTHR43004:SF19">
    <property type="entry name" value="BINDING MONOOXYGENASE, PUTATIVE (JCVI)-RELATED"/>
    <property type="match status" value="1"/>
</dbReference>
<evidence type="ECO:0000256" key="1">
    <source>
        <dbReference type="ARBA" id="ARBA00001974"/>
    </source>
</evidence>
<dbReference type="InterPro" id="IPR002938">
    <property type="entry name" value="FAD-bd"/>
</dbReference>
<reference evidence="6 7" key="1">
    <citation type="submission" date="2018-05" db="EMBL/GenBank/DDBJ databases">
        <title>Streptomyces venezuelae.</title>
        <authorList>
            <person name="Kim W."/>
            <person name="Lee N."/>
            <person name="Cho B.-K."/>
        </authorList>
    </citation>
    <scope>NUCLEOTIDE SEQUENCE [LARGE SCALE GENOMIC DNA]</scope>
    <source>
        <strain evidence="6 7">ATCC 14584</strain>
    </source>
</reference>
<dbReference type="PANTHER" id="PTHR43004">
    <property type="entry name" value="TRK SYSTEM POTASSIUM UPTAKE PROTEIN"/>
    <property type="match status" value="1"/>
</dbReference>
<feature type="region of interest" description="Disordered" evidence="4">
    <location>
        <begin position="498"/>
        <end position="521"/>
    </location>
</feature>
<proteinExistence type="predicted"/>
<sequence length="521" mass="54676">METGVIIVGAGPVGLMLAGELHLGGVNVTVFDKLPAPSGESRALGFNRRAAETLDQRGLLAGLGAFRWGPMGHFGGVRFDLGMLEEDHSGVLGLSQARTEEMLAARLAELGVPVRRGVEVTAVREESDGVVVTCRGPEGPGEHRARYVVGCDGPHSTVREAAGITARQWEATRGMYTAELTGITLRPRPIGERLPGGHMVVCTPLGEGRCRIVVHDKGLSPHQDPATLTFPQIADAWQRLTGESIHHATAQWMWSCNNAAALATEYRRGRVLLAGDAAHAMPPLAAWSLSAGLQDAANLGWKLAAHLAGRAPAHLLDTYHGERHPVGEQLIRNAQAASMLYLGDADMDPLRGVLGELVAHKEAAGQLAGIVSGLGIGYDLGPGEHPLLGRRMPPQHELTRPDGTRTRIAQLLHAARGVLVTTEGADGTGGKAAQLAQDWSDRIDIVTGTWTTDPADPADPADTAGAAPQAVLIRPDGYVAWTAPGTDSDLTDVLTRWFGAPSTPGTPGTPAASGAPQRTGA</sequence>
<dbReference type="EMBL" id="CP029192">
    <property type="protein sequence ID" value="QES32068.1"/>
    <property type="molecule type" value="Genomic_DNA"/>
</dbReference>
<name>A0A5P2BQT5_STRVZ</name>
<evidence type="ECO:0000313" key="6">
    <source>
        <dbReference type="EMBL" id="QES32068.1"/>
    </source>
</evidence>
<dbReference type="SUPFAM" id="SSF51905">
    <property type="entry name" value="FAD/NAD(P)-binding domain"/>
    <property type="match status" value="1"/>
</dbReference>
<evidence type="ECO:0000313" key="7">
    <source>
        <dbReference type="Proteomes" id="UP000322927"/>
    </source>
</evidence>
<dbReference type="GO" id="GO:0016709">
    <property type="term" value="F:oxidoreductase activity, acting on paired donors, with incorporation or reduction of molecular oxygen, NAD(P)H as one donor, and incorporation of one atom of oxygen"/>
    <property type="evidence" value="ECO:0007669"/>
    <property type="project" value="UniProtKB-ARBA"/>
</dbReference>
<evidence type="ECO:0000259" key="5">
    <source>
        <dbReference type="Pfam" id="PF01494"/>
    </source>
</evidence>
<dbReference type="PRINTS" id="PR00420">
    <property type="entry name" value="RNGMNOXGNASE"/>
</dbReference>
<gene>
    <name evidence="6" type="ORF">DEJ48_00310</name>
</gene>
<feature type="compositionally biased region" description="Low complexity" evidence="4">
    <location>
        <begin position="499"/>
        <end position="521"/>
    </location>
</feature>
<comment type="cofactor">
    <cofactor evidence="1">
        <name>FAD</name>
        <dbReference type="ChEBI" id="CHEBI:57692"/>
    </cofactor>
</comment>
<dbReference type="GO" id="GO:0071949">
    <property type="term" value="F:FAD binding"/>
    <property type="evidence" value="ECO:0007669"/>
    <property type="project" value="InterPro"/>
</dbReference>
<feature type="domain" description="FAD-binding" evidence="5">
    <location>
        <begin position="2"/>
        <end position="334"/>
    </location>
</feature>
<evidence type="ECO:0000256" key="4">
    <source>
        <dbReference type="SAM" id="MobiDB-lite"/>
    </source>
</evidence>
<dbReference type="Gene3D" id="3.30.70.2450">
    <property type="match status" value="1"/>
</dbReference>
<dbReference type="AlphaFoldDB" id="A0A5P2BQT5"/>
<dbReference type="InterPro" id="IPR050641">
    <property type="entry name" value="RIFMO-like"/>
</dbReference>
<dbReference type="Gene3D" id="3.40.30.120">
    <property type="match status" value="1"/>
</dbReference>
<dbReference type="Pfam" id="PF01494">
    <property type="entry name" value="FAD_binding_3"/>
    <property type="match status" value="1"/>
</dbReference>
<keyword evidence="3" id="KW-0274">FAD</keyword>